<evidence type="ECO:0000313" key="1">
    <source>
        <dbReference type="EMBL" id="KAG6745498.1"/>
    </source>
</evidence>
<keyword evidence="2" id="KW-1185">Reference proteome</keyword>
<accession>A0A8X7Y3E6</accession>
<comment type="caution">
    <text evidence="1">The sequence shown here is derived from an EMBL/GenBank/DDBJ whole genome shotgun (WGS) entry which is preliminary data.</text>
</comment>
<proteinExistence type="predicted"/>
<gene>
    <name evidence="1" type="ORF">POTOM_049986</name>
</gene>
<dbReference type="PANTHER" id="PTHR12121:SF31">
    <property type="entry name" value="FAMILY PROTEIN, PUTATIVE, EXPRESSED-RELATED"/>
    <property type="match status" value="1"/>
</dbReference>
<dbReference type="InterPro" id="IPR018247">
    <property type="entry name" value="EF_Hand_1_Ca_BS"/>
</dbReference>
<dbReference type="Proteomes" id="UP000886885">
    <property type="component" value="Chromosome 15D"/>
</dbReference>
<organism evidence="1 2">
    <name type="scientific">Populus tomentosa</name>
    <name type="common">Chinese white poplar</name>
    <dbReference type="NCBI Taxonomy" id="118781"/>
    <lineage>
        <taxon>Eukaryota</taxon>
        <taxon>Viridiplantae</taxon>
        <taxon>Streptophyta</taxon>
        <taxon>Embryophyta</taxon>
        <taxon>Tracheophyta</taxon>
        <taxon>Spermatophyta</taxon>
        <taxon>Magnoliopsida</taxon>
        <taxon>eudicotyledons</taxon>
        <taxon>Gunneridae</taxon>
        <taxon>Pentapetalae</taxon>
        <taxon>rosids</taxon>
        <taxon>fabids</taxon>
        <taxon>Malpighiales</taxon>
        <taxon>Salicaceae</taxon>
        <taxon>Saliceae</taxon>
        <taxon>Populus</taxon>
    </lineage>
</organism>
<evidence type="ECO:0000313" key="2">
    <source>
        <dbReference type="Proteomes" id="UP000886885"/>
    </source>
</evidence>
<dbReference type="PROSITE" id="PS00018">
    <property type="entry name" value="EF_HAND_1"/>
    <property type="match status" value="1"/>
</dbReference>
<sequence>MRKERRSRRINRIGSYAISSSMSMRDHRKQPCITCTTFNILAPIYKRLNVNNDKNQDSRESDYRAYWLVRNQKILDSLLRERSSIICLQEFWVGNEELVNMYEKRLGDAGYLNFKLARTNNRGDGRPCSRDVVCRFDLHLMFLVSSFVQSPLPKFLSNPFEHTMPLSDTSGLLIAVRKEHFRVIGHRELLFNDCGDRVAQLLHVELAAPYSPSRNNDTRQEILIVNTHLLFPHDSSLSLVRLNQASTFSSFFKKKKKNLSSSQVYKILQYVESYQKEHKLSPTPIMLCGDWNGSKRGHVYKFLRSLGFVSSYDNAHQYTDADAHKWVSHLNHRGNICGVDFIWLLNPNRYRKLLKTSWSEAVFGMFKYLVRRASLTEEDAFALLKADNDSDCITYSGFCEALRQLNLTGHCYGLNDEETKDLWVQADIDGDGALDYKEFQQRIWNPTRSEQKDDGILDDDHKGGKEQTIGFSVENAVLFPPEVEKGMWPENYSLSDHARLTVVFSPIRMPCSQLIS</sequence>
<dbReference type="GO" id="GO:0000175">
    <property type="term" value="F:3'-5'-RNA exonuclease activity"/>
    <property type="evidence" value="ECO:0007669"/>
    <property type="project" value="TreeGrafter"/>
</dbReference>
<name>A0A8X7Y3E6_POPTO</name>
<evidence type="ECO:0008006" key="3">
    <source>
        <dbReference type="Google" id="ProtNLM"/>
    </source>
</evidence>
<dbReference type="InterPro" id="IPR050410">
    <property type="entry name" value="CCR4/nocturin_mRNA_transcr"/>
</dbReference>
<dbReference type="EMBL" id="JAAWWB010000030">
    <property type="protein sequence ID" value="KAG6745498.1"/>
    <property type="molecule type" value="Genomic_DNA"/>
</dbReference>
<reference evidence="1" key="1">
    <citation type="journal article" date="2020" name="bioRxiv">
        <title>Hybrid origin of Populus tomentosa Carr. identified through genome sequencing and phylogenomic analysis.</title>
        <authorList>
            <person name="An X."/>
            <person name="Gao K."/>
            <person name="Chen Z."/>
            <person name="Li J."/>
            <person name="Yang X."/>
            <person name="Yang X."/>
            <person name="Zhou J."/>
            <person name="Guo T."/>
            <person name="Zhao T."/>
            <person name="Huang S."/>
            <person name="Miao D."/>
            <person name="Khan W.U."/>
            <person name="Rao P."/>
            <person name="Ye M."/>
            <person name="Lei B."/>
            <person name="Liao W."/>
            <person name="Wang J."/>
            <person name="Ji L."/>
            <person name="Li Y."/>
            <person name="Guo B."/>
            <person name="Mustafa N.S."/>
            <person name="Li S."/>
            <person name="Yun Q."/>
            <person name="Keller S.R."/>
            <person name="Mao J."/>
            <person name="Zhang R."/>
            <person name="Strauss S.H."/>
        </authorList>
    </citation>
    <scope>NUCLEOTIDE SEQUENCE</scope>
    <source>
        <strain evidence="1">GM15</strain>
        <tissue evidence="1">Leaf</tissue>
    </source>
</reference>
<dbReference type="AlphaFoldDB" id="A0A8X7Y3E6"/>
<dbReference type="OrthoDB" id="10253982at2759"/>
<protein>
    <recommendedName>
        <fullName evidence="3">Calcium-binding endonuclease/exonuclease/phosphatase family</fullName>
    </recommendedName>
</protein>
<dbReference type="PANTHER" id="PTHR12121">
    <property type="entry name" value="CARBON CATABOLITE REPRESSOR PROTEIN 4"/>
    <property type="match status" value="1"/>
</dbReference>